<dbReference type="EMBL" id="BPLR01004810">
    <property type="protein sequence ID" value="GIX97688.1"/>
    <property type="molecule type" value="Genomic_DNA"/>
</dbReference>
<keyword evidence="2" id="KW-1185">Reference proteome</keyword>
<proteinExistence type="predicted"/>
<name>A0AAV4PN13_CAEEX</name>
<organism evidence="1 2">
    <name type="scientific">Caerostris extrusa</name>
    <name type="common">Bark spider</name>
    <name type="synonym">Caerostris bankana</name>
    <dbReference type="NCBI Taxonomy" id="172846"/>
    <lineage>
        <taxon>Eukaryota</taxon>
        <taxon>Metazoa</taxon>
        <taxon>Ecdysozoa</taxon>
        <taxon>Arthropoda</taxon>
        <taxon>Chelicerata</taxon>
        <taxon>Arachnida</taxon>
        <taxon>Araneae</taxon>
        <taxon>Araneomorphae</taxon>
        <taxon>Entelegynae</taxon>
        <taxon>Araneoidea</taxon>
        <taxon>Araneidae</taxon>
        <taxon>Caerostris</taxon>
    </lineage>
</organism>
<protein>
    <submittedName>
        <fullName evidence="1">Uncharacterized protein</fullName>
    </submittedName>
</protein>
<dbReference type="AlphaFoldDB" id="A0AAV4PN13"/>
<comment type="caution">
    <text evidence="1">The sequence shown here is derived from an EMBL/GenBank/DDBJ whole genome shotgun (WGS) entry which is preliminary data.</text>
</comment>
<sequence>SLRMNRDGEVLPSEEKIFLEQKERQNVFDWDGGWKEKRDQTIREVDIV</sequence>
<feature type="non-terminal residue" evidence="1">
    <location>
        <position position="1"/>
    </location>
</feature>
<evidence type="ECO:0000313" key="1">
    <source>
        <dbReference type="EMBL" id="GIX97688.1"/>
    </source>
</evidence>
<reference evidence="1 2" key="1">
    <citation type="submission" date="2021-06" db="EMBL/GenBank/DDBJ databases">
        <title>Caerostris extrusa draft genome.</title>
        <authorList>
            <person name="Kono N."/>
            <person name="Arakawa K."/>
        </authorList>
    </citation>
    <scope>NUCLEOTIDE SEQUENCE [LARGE SCALE GENOMIC DNA]</scope>
</reference>
<gene>
    <name evidence="1" type="ORF">CEXT_135911</name>
</gene>
<accession>A0AAV4PN13</accession>
<dbReference type="Proteomes" id="UP001054945">
    <property type="component" value="Unassembled WGS sequence"/>
</dbReference>
<evidence type="ECO:0000313" key="2">
    <source>
        <dbReference type="Proteomes" id="UP001054945"/>
    </source>
</evidence>